<protein>
    <submittedName>
        <fullName evidence="1">Uncharacterized protein</fullName>
    </submittedName>
</protein>
<evidence type="ECO:0000313" key="2">
    <source>
        <dbReference type="Proteomes" id="UP001234297"/>
    </source>
</evidence>
<sequence>MYSTLVVDNVVHFCNLDCQEIAALAKVNKKKQREISKREVGHRVEIAIAAVIEGERVVSVGPDGSHGGVAALRDDAAERPRVDQIPSEDYVLDENVGGFPTLFSGAGAGVGRRRR</sequence>
<accession>A0ACC2M3L4</accession>
<proteinExistence type="predicted"/>
<dbReference type="Proteomes" id="UP001234297">
    <property type="component" value="Chromosome 5"/>
</dbReference>
<organism evidence="1 2">
    <name type="scientific">Persea americana</name>
    <name type="common">Avocado</name>
    <dbReference type="NCBI Taxonomy" id="3435"/>
    <lineage>
        <taxon>Eukaryota</taxon>
        <taxon>Viridiplantae</taxon>
        <taxon>Streptophyta</taxon>
        <taxon>Embryophyta</taxon>
        <taxon>Tracheophyta</taxon>
        <taxon>Spermatophyta</taxon>
        <taxon>Magnoliopsida</taxon>
        <taxon>Magnoliidae</taxon>
        <taxon>Laurales</taxon>
        <taxon>Lauraceae</taxon>
        <taxon>Persea</taxon>
    </lineage>
</organism>
<reference evidence="1 2" key="1">
    <citation type="journal article" date="2022" name="Hortic Res">
        <title>A haplotype resolved chromosomal level avocado genome allows analysis of novel avocado genes.</title>
        <authorList>
            <person name="Nath O."/>
            <person name="Fletcher S.J."/>
            <person name="Hayward A."/>
            <person name="Shaw L.M."/>
            <person name="Masouleh A.K."/>
            <person name="Furtado A."/>
            <person name="Henry R.J."/>
            <person name="Mitter N."/>
        </authorList>
    </citation>
    <scope>NUCLEOTIDE SEQUENCE [LARGE SCALE GENOMIC DNA]</scope>
    <source>
        <strain evidence="2">cv. Hass</strain>
    </source>
</reference>
<name>A0ACC2M3L4_PERAE</name>
<evidence type="ECO:0000313" key="1">
    <source>
        <dbReference type="EMBL" id="KAJ8639782.1"/>
    </source>
</evidence>
<gene>
    <name evidence="1" type="ORF">MRB53_016476</name>
</gene>
<comment type="caution">
    <text evidence="1">The sequence shown here is derived from an EMBL/GenBank/DDBJ whole genome shotgun (WGS) entry which is preliminary data.</text>
</comment>
<dbReference type="EMBL" id="CM056813">
    <property type="protein sequence ID" value="KAJ8639782.1"/>
    <property type="molecule type" value="Genomic_DNA"/>
</dbReference>
<keyword evidence="2" id="KW-1185">Reference proteome</keyword>